<proteinExistence type="predicted"/>
<feature type="coiled-coil region" evidence="1">
    <location>
        <begin position="62"/>
        <end position="89"/>
    </location>
</feature>
<gene>
    <name evidence="2" type="ORF">GGR96_002455</name>
</gene>
<name>A0ABX0X137_9PROT</name>
<dbReference type="EMBL" id="JAATJD010000002">
    <property type="protein sequence ID" value="NJB75363.1"/>
    <property type="molecule type" value="Genomic_DNA"/>
</dbReference>
<keyword evidence="1" id="KW-0175">Coiled coil</keyword>
<organism evidence="2 3">
    <name type="scientific">Thalassospira tepidiphila</name>
    <dbReference type="NCBI Taxonomy" id="393657"/>
    <lineage>
        <taxon>Bacteria</taxon>
        <taxon>Pseudomonadati</taxon>
        <taxon>Pseudomonadota</taxon>
        <taxon>Alphaproteobacteria</taxon>
        <taxon>Rhodospirillales</taxon>
        <taxon>Thalassospiraceae</taxon>
        <taxon>Thalassospira</taxon>
    </lineage>
</organism>
<evidence type="ECO:0000313" key="3">
    <source>
        <dbReference type="Proteomes" id="UP000556869"/>
    </source>
</evidence>
<comment type="caution">
    <text evidence="2">The sequence shown here is derived from an EMBL/GenBank/DDBJ whole genome shotgun (WGS) entry which is preliminary data.</text>
</comment>
<keyword evidence="2" id="KW-0378">Hydrolase</keyword>
<evidence type="ECO:0000256" key="1">
    <source>
        <dbReference type="SAM" id="Coils"/>
    </source>
</evidence>
<accession>A0ABX0X137</accession>
<sequence length="141" mass="16082">MLDRMFRANETITARSVTRSVIGFSATTSITRDEWRSAQLAVWIQRQSDLRKIQEQADKHSKPKLLAKLEQKEKRIRELEQTVDLLLSSHRSMIHAVGEVGGMRAWLKFYEKHQGIQKQLSDIGAFPSSVVPISTNPGKPQ</sequence>
<dbReference type="GO" id="GO:0008233">
    <property type="term" value="F:peptidase activity"/>
    <property type="evidence" value="ECO:0007669"/>
    <property type="project" value="UniProtKB-KW"/>
</dbReference>
<dbReference type="GO" id="GO:0006508">
    <property type="term" value="P:proteolysis"/>
    <property type="evidence" value="ECO:0007669"/>
    <property type="project" value="UniProtKB-KW"/>
</dbReference>
<keyword evidence="3" id="KW-1185">Reference proteome</keyword>
<dbReference type="Proteomes" id="UP000556869">
    <property type="component" value="Unassembled WGS sequence"/>
</dbReference>
<evidence type="ECO:0000313" key="2">
    <source>
        <dbReference type="EMBL" id="NJB75363.1"/>
    </source>
</evidence>
<dbReference type="RefSeq" id="WP_064781519.1">
    <property type="nucleotide sequence ID" value="NZ_BAAAEQ010000002.1"/>
</dbReference>
<reference evidence="2 3" key="1">
    <citation type="submission" date="2020-03" db="EMBL/GenBank/DDBJ databases">
        <title>Genomic Encyclopedia of Type Strains, Phase IV (KMG-IV): sequencing the most valuable type-strain genomes for metagenomic binning, comparative biology and taxonomic classification.</title>
        <authorList>
            <person name="Goeker M."/>
        </authorList>
    </citation>
    <scope>NUCLEOTIDE SEQUENCE [LARGE SCALE GENOMIC DNA]</scope>
    <source>
        <strain evidence="2 3">DSM 18888</strain>
    </source>
</reference>
<keyword evidence="2" id="KW-0645">Protease</keyword>
<protein>
    <submittedName>
        <fullName evidence="2">Zn-dependent protease</fullName>
    </submittedName>
</protein>